<dbReference type="PANTHER" id="PTHR42748">
    <property type="entry name" value="NITROGEN METABOLITE REPRESSION PROTEIN NMRA FAMILY MEMBER"/>
    <property type="match status" value="1"/>
</dbReference>
<dbReference type="Pfam" id="PF05368">
    <property type="entry name" value="NmrA"/>
    <property type="match status" value="2"/>
</dbReference>
<name>A0A7S3VCM8_9STRA</name>
<keyword evidence="2" id="KW-0521">NADP</keyword>
<dbReference type="SUPFAM" id="SSF51735">
    <property type="entry name" value="NAD(P)-binding Rossmann-fold domains"/>
    <property type="match status" value="1"/>
</dbReference>
<evidence type="ECO:0000256" key="1">
    <source>
        <dbReference type="ARBA" id="ARBA00006328"/>
    </source>
</evidence>
<dbReference type="InterPro" id="IPR008030">
    <property type="entry name" value="NmrA-like"/>
</dbReference>
<dbReference type="InterPro" id="IPR036291">
    <property type="entry name" value="NAD(P)-bd_dom_sf"/>
</dbReference>
<comment type="similarity">
    <text evidence="1">Belongs to the NmrA-type oxidoreductase family.</text>
</comment>
<accession>A0A7S3VCM8</accession>
<feature type="domain" description="NmrA-like" evidence="3">
    <location>
        <begin position="156"/>
        <end position="301"/>
    </location>
</feature>
<sequence length="377" mass="41571">MFNFSSSNDAPKIIAIMGATGQQGGAAVRAFHALKESGNNTFRLRAITRNPASENAQAIAPMVDEIVKADANDVTSMVEAFRGCHGAFLVSNWWEDLDVAHEITILRNLKEAVKRADVKHIVNSVFEDSRDFVANADDKDTWTIIPTPNGGPTNMYVPHIDGKGQVGKEFEEEGLPVTSFFTSFYYENFINLGMGPTRQSESDPYAITLPISDARMPMVAVDDMGKAICAIFQDESLIGKTVGIMSETLSGAEMAETFAKICGQPVMYNAVPWNVFASFGFPGCGELANMFRFKVDFNETYTKTRVVSDEFDEKMGGRIKFEDWVVANKGAFVLESPKKEDDVAEKTLSEAKEKSEKPVQYDDEDAPEVCCSQCNLM</sequence>
<dbReference type="PANTHER" id="PTHR42748:SF7">
    <property type="entry name" value="NMRA LIKE REDOX SENSOR 1-RELATED"/>
    <property type="match status" value="1"/>
</dbReference>
<dbReference type="Gene3D" id="3.90.25.10">
    <property type="entry name" value="UDP-galactose 4-epimerase, domain 1"/>
    <property type="match status" value="1"/>
</dbReference>
<feature type="domain" description="NmrA-like" evidence="3">
    <location>
        <begin position="12"/>
        <end position="129"/>
    </location>
</feature>
<protein>
    <recommendedName>
        <fullName evidence="3">NmrA-like domain-containing protein</fullName>
    </recommendedName>
</protein>
<dbReference type="AlphaFoldDB" id="A0A7S3VCM8"/>
<dbReference type="CDD" id="cd05251">
    <property type="entry name" value="NmrA_like_SDR_a"/>
    <property type="match status" value="1"/>
</dbReference>
<evidence type="ECO:0000259" key="3">
    <source>
        <dbReference type="Pfam" id="PF05368"/>
    </source>
</evidence>
<gene>
    <name evidence="4" type="ORF">CDEB00056_LOCUS17017</name>
</gene>
<dbReference type="GO" id="GO:0005634">
    <property type="term" value="C:nucleus"/>
    <property type="evidence" value="ECO:0007669"/>
    <property type="project" value="TreeGrafter"/>
</dbReference>
<reference evidence="4" key="1">
    <citation type="submission" date="2021-01" db="EMBL/GenBank/DDBJ databases">
        <authorList>
            <person name="Corre E."/>
            <person name="Pelletier E."/>
            <person name="Niang G."/>
            <person name="Scheremetjew M."/>
            <person name="Finn R."/>
            <person name="Kale V."/>
            <person name="Holt S."/>
            <person name="Cochrane G."/>
            <person name="Meng A."/>
            <person name="Brown T."/>
            <person name="Cohen L."/>
        </authorList>
    </citation>
    <scope>NUCLEOTIDE SEQUENCE</scope>
    <source>
        <strain evidence="4">MM31A-1</strain>
    </source>
</reference>
<dbReference type="EMBL" id="HBIO01022070">
    <property type="protein sequence ID" value="CAE0472164.1"/>
    <property type="molecule type" value="Transcribed_RNA"/>
</dbReference>
<dbReference type="Gene3D" id="3.40.50.720">
    <property type="entry name" value="NAD(P)-binding Rossmann-like Domain"/>
    <property type="match status" value="1"/>
</dbReference>
<evidence type="ECO:0000256" key="2">
    <source>
        <dbReference type="ARBA" id="ARBA00022857"/>
    </source>
</evidence>
<organism evidence="4">
    <name type="scientific">Chaetoceros debilis</name>
    <dbReference type="NCBI Taxonomy" id="122233"/>
    <lineage>
        <taxon>Eukaryota</taxon>
        <taxon>Sar</taxon>
        <taxon>Stramenopiles</taxon>
        <taxon>Ochrophyta</taxon>
        <taxon>Bacillariophyta</taxon>
        <taxon>Coscinodiscophyceae</taxon>
        <taxon>Chaetocerotophycidae</taxon>
        <taxon>Chaetocerotales</taxon>
        <taxon>Chaetocerotaceae</taxon>
        <taxon>Chaetoceros</taxon>
    </lineage>
</organism>
<evidence type="ECO:0000313" key="4">
    <source>
        <dbReference type="EMBL" id="CAE0472164.1"/>
    </source>
</evidence>
<dbReference type="InterPro" id="IPR051164">
    <property type="entry name" value="NmrA-like_oxidored"/>
</dbReference>
<proteinExistence type="inferred from homology"/>